<comment type="caution">
    <text evidence="1">The sequence shown here is derived from an EMBL/GenBank/DDBJ whole genome shotgun (WGS) entry which is preliminary data.</text>
</comment>
<accession>A0AAV7P0M4</accession>
<name>A0AAV7P0M4_PLEWA</name>
<evidence type="ECO:0000313" key="2">
    <source>
        <dbReference type="Proteomes" id="UP001066276"/>
    </source>
</evidence>
<gene>
    <name evidence="1" type="ORF">NDU88_008343</name>
</gene>
<dbReference type="AlphaFoldDB" id="A0AAV7P0M4"/>
<protein>
    <submittedName>
        <fullName evidence="1">Uncharacterized protein</fullName>
    </submittedName>
</protein>
<organism evidence="1 2">
    <name type="scientific">Pleurodeles waltl</name>
    <name type="common">Iberian ribbed newt</name>
    <dbReference type="NCBI Taxonomy" id="8319"/>
    <lineage>
        <taxon>Eukaryota</taxon>
        <taxon>Metazoa</taxon>
        <taxon>Chordata</taxon>
        <taxon>Craniata</taxon>
        <taxon>Vertebrata</taxon>
        <taxon>Euteleostomi</taxon>
        <taxon>Amphibia</taxon>
        <taxon>Batrachia</taxon>
        <taxon>Caudata</taxon>
        <taxon>Salamandroidea</taxon>
        <taxon>Salamandridae</taxon>
        <taxon>Pleurodelinae</taxon>
        <taxon>Pleurodeles</taxon>
    </lineage>
</organism>
<proteinExistence type="predicted"/>
<keyword evidence="2" id="KW-1185">Reference proteome</keyword>
<dbReference type="EMBL" id="JANPWB010000012">
    <property type="protein sequence ID" value="KAJ1120168.1"/>
    <property type="molecule type" value="Genomic_DNA"/>
</dbReference>
<reference evidence="1" key="1">
    <citation type="journal article" date="2022" name="bioRxiv">
        <title>Sequencing and chromosome-scale assembly of the giantPleurodeles waltlgenome.</title>
        <authorList>
            <person name="Brown T."/>
            <person name="Elewa A."/>
            <person name="Iarovenko S."/>
            <person name="Subramanian E."/>
            <person name="Araus A.J."/>
            <person name="Petzold A."/>
            <person name="Susuki M."/>
            <person name="Suzuki K.-i.T."/>
            <person name="Hayashi T."/>
            <person name="Toyoda A."/>
            <person name="Oliveira C."/>
            <person name="Osipova E."/>
            <person name="Leigh N.D."/>
            <person name="Simon A."/>
            <person name="Yun M.H."/>
        </authorList>
    </citation>
    <scope>NUCLEOTIDE SEQUENCE</scope>
    <source>
        <strain evidence="1">20211129_DDA</strain>
        <tissue evidence="1">Liver</tissue>
    </source>
</reference>
<evidence type="ECO:0000313" key="1">
    <source>
        <dbReference type="EMBL" id="KAJ1120168.1"/>
    </source>
</evidence>
<sequence length="234" mass="26748">MVTPPPGQNRRRGRGSGRRGGWDYVSTRIEIYKFVRKLRLIKHFSNKDKNLMVENANMRAAVSGFNIADSSQLMAINDLANESNEFGCSIHDDTNISTSTLNEMGFVTNLYDNSHLKLSSRFNPPLPSGNLIDTFHELVISDIDKFRSKGSSKTLKMTNRSNFTQQDWKDLNILRSNTSIVIKPSDKGGNIVIMDTSDYTKEAYRQLMNTDHYDKLLMNPIIQYQAIYHEMLNE</sequence>
<dbReference type="Proteomes" id="UP001066276">
    <property type="component" value="Chromosome 8"/>
</dbReference>